<dbReference type="Pfam" id="PF00732">
    <property type="entry name" value="GMC_oxred_N"/>
    <property type="match status" value="1"/>
</dbReference>
<evidence type="ECO:0000313" key="5">
    <source>
        <dbReference type="EMBL" id="KAK3898600.1"/>
    </source>
</evidence>
<comment type="similarity">
    <text evidence="1 2">Belongs to the GMC oxidoreductase family.</text>
</comment>
<dbReference type="Gene3D" id="2.60.40.1210">
    <property type="entry name" value="Cellobiose dehydrogenase, cytochrome domain"/>
    <property type="match status" value="1"/>
</dbReference>
<dbReference type="Proteomes" id="UP001303889">
    <property type="component" value="Unassembled WGS sequence"/>
</dbReference>
<dbReference type="Pfam" id="PF13450">
    <property type="entry name" value="NAD_binding_8"/>
    <property type="match status" value="1"/>
</dbReference>
<dbReference type="InterPro" id="IPR007867">
    <property type="entry name" value="GMC_OxRtase_C"/>
</dbReference>
<protein>
    <submittedName>
        <fullName evidence="5">Cellobiose dehydrogenase</fullName>
    </submittedName>
</protein>
<dbReference type="SUPFAM" id="SSF51905">
    <property type="entry name" value="FAD/NAD(P)-binding domain"/>
    <property type="match status" value="1"/>
</dbReference>
<evidence type="ECO:0000256" key="3">
    <source>
        <dbReference type="SAM" id="SignalP"/>
    </source>
</evidence>
<dbReference type="Pfam" id="PF05199">
    <property type="entry name" value="GMC_oxred_C"/>
    <property type="match status" value="1"/>
</dbReference>
<evidence type="ECO:0000256" key="1">
    <source>
        <dbReference type="ARBA" id="ARBA00010790"/>
    </source>
</evidence>
<dbReference type="InterPro" id="IPR053208">
    <property type="entry name" value="GMC_Oxidoreductase_CD"/>
</dbReference>
<dbReference type="GO" id="GO:0050660">
    <property type="term" value="F:flavin adenine dinucleotide binding"/>
    <property type="evidence" value="ECO:0007669"/>
    <property type="project" value="InterPro"/>
</dbReference>
<gene>
    <name evidence="5" type="ORF">C8A05DRAFT_18858</name>
</gene>
<keyword evidence="2" id="KW-0285">Flavoprotein</keyword>
<dbReference type="SUPFAM" id="SSF49344">
    <property type="entry name" value="CBD9-like"/>
    <property type="match status" value="1"/>
</dbReference>
<feature type="signal peptide" evidence="3">
    <location>
        <begin position="1"/>
        <end position="23"/>
    </location>
</feature>
<feature type="chain" id="PRO_5042968309" evidence="3">
    <location>
        <begin position="24"/>
        <end position="788"/>
    </location>
</feature>
<dbReference type="SUPFAM" id="SSF54373">
    <property type="entry name" value="FAD-linked reductases, C-terminal domain"/>
    <property type="match status" value="1"/>
</dbReference>
<dbReference type="GO" id="GO:0016614">
    <property type="term" value="F:oxidoreductase activity, acting on CH-OH group of donors"/>
    <property type="evidence" value="ECO:0007669"/>
    <property type="project" value="InterPro"/>
</dbReference>
<dbReference type="InterPro" id="IPR036188">
    <property type="entry name" value="FAD/NAD-bd_sf"/>
</dbReference>
<dbReference type="AlphaFoldDB" id="A0AAN6MD42"/>
<keyword evidence="2" id="KW-0274">FAD</keyword>
<comment type="caution">
    <text evidence="5">The sequence shown here is derived from an EMBL/GenBank/DDBJ whole genome shotgun (WGS) entry which is preliminary data.</text>
</comment>
<feature type="domain" description="Glucose-methanol-choline oxidoreductase N-terminal" evidence="4">
    <location>
        <begin position="330"/>
        <end position="353"/>
    </location>
</feature>
<dbReference type="CDD" id="cd09630">
    <property type="entry name" value="CDH_like_cytochrome"/>
    <property type="match status" value="1"/>
</dbReference>
<dbReference type="FunFam" id="2.60.40.1210:FF:000004">
    <property type="entry name" value="Cellobiose dehydrogenase"/>
    <property type="match status" value="1"/>
</dbReference>
<dbReference type="Gene3D" id="3.30.410.10">
    <property type="entry name" value="Cholesterol Oxidase, domain 2"/>
    <property type="match status" value="1"/>
</dbReference>
<evidence type="ECO:0000256" key="2">
    <source>
        <dbReference type="RuleBase" id="RU003968"/>
    </source>
</evidence>
<dbReference type="InterPro" id="IPR000172">
    <property type="entry name" value="GMC_OxRdtase_N"/>
</dbReference>
<dbReference type="Gene3D" id="3.50.50.60">
    <property type="entry name" value="FAD/NAD(P)-binding domain"/>
    <property type="match status" value="1"/>
</dbReference>
<dbReference type="EMBL" id="MU855910">
    <property type="protein sequence ID" value="KAK3898600.1"/>
    <property type="molecule type" value="Genomic_DNA"/>
</dbReference>
<dbReference type="PROSITE" id="PS00623">
    <property type="entry name" value="GMC_OXRED_1"/>
    <property type="match status" value="1"/>
</dbReference>
<keyword evidence="6" id="KW-1185">Reference proteome</keyword>
<accession>A0AAN6MD42</accession>
<dbReference type="InterPro" id="IPR015920">
    <property type="entry name" value="Cellobiose_DH-like_cyt"/>
</dbReference>
<dbReference type="PANTHER" id="PTHR47190">
    <property type="entry name" value="DEHYDROGENASE, PUTATIVE-RELATED"/>
    <property type="match status" value="1"/>
</dbReference>
<reference evidence="5" key="1">
    <citation type="journal article" date="2023" name="Mol. Phylogenet. Evol.">
        <title>Genome-scale phylogeny and comparative genomics of the fungal order Sordariales.</title>
        <authorList>
            <person name="Hensen N."/>
            <person name="Bonometti L."/>
            <person name="Westerberg I."/>
            <person name="Brannstrom I.O."/>
            <person name="Guillou S."/>
            <person name="Cros-Aarteil S."/>
            <person name="Calhoun S."/>
            <person name="Haridas S."/>
            <person name="Kuo A."/>
            <person name="Mondo S."/>
            <person name="Pangilinan J."/>
            <person name="Riley R."/>
            <person name="LaButti K."/>
            <person name="Andreopoulos B."/>
            <person name="Lipzen A."/>
            <person name="Chen C."/>
            <person name="Yan M."/>
            <person name="Daum C."/>
            <person name="Ng V."/>
            <person name="Clum A."/>
            <person name="Steindorff A."/>
            <person name="Ohm R.A."/>
            <person name="Martin F."/>
            <person name="Silar P."/>
            <person name="Natvig D.O."/>
            <person name="Lalanne C."/>
            <person name="Gautier V."/>
            <person name="Ament-Velasquez S.L."/>
            <person name="Kruys A."/>
            <person name="Hutchinson M.I."/>
            <person name="Powell A.J."/>
            <person name="Barry K."/>
            <person name="Miller A.N."/>
            <person name="Grigoriev I.V."/>
            <person name="Debuchy R."/>
            <person name="Gladieux P."/>
            <person name="Hiltunen Thoren M."/>
            <person name="Johannesson H."/>
        </authorList>
    </citation>
    <scope>NUCLEOTIDE SEQUENCE</scope>
    <source>
        <strain evidence="5">CBS 103.79</strain>
    </source>
</reference>
<dbReference type="Pfam" id="PF16010">
    <property type="entry name" value="CDH-cyt"/>
    <property type="match status" value="1"/>
</dbReference>
<dbReference type="PANTHER" id="PTHR47190:SF2">
    <property type="entry name" value="CELLOBIOSE DEHYDROGENASE (AFU_ORTHOLOGUE AFUA_2G17620)"/>
    <property type="match status" value="1"/>
</dbReference>
<sequence>MKFASRTRASALAASLCLQQCAAQMTAGSYTDAATGIKLKTWAATDGAPYTFGMALPSDALTKDATEYIGLLRCSIANATSPGYCGLSHGQSGQMTQALLLVAWASENTVYTSFRYATGYTLPGLYKGNAKLTQISSTVTATGFELLYRCENCFAWNQDGTDASVSTKQGNLILGRASGKQGLVNPTCPDKATFGFHDNGFGQWGAPLEDVPQADYAKWAALAKTTPKTTCDDTGTHEAVCKPAPATTYDYIVVGGGAGGIPVADKLSQAGHKVLLIEKGPPSTGRWGGTMKPDWLKPTNLTRFDVPGLCNQIWVDSAGIACTDTDQMAGCVLGGGTAVNAGLWWNPNPQDWDYNFPAGWKSKELAAASKRVFDRIPGSWHPSMDGKLYRQEGFDVLSGGLAKSGWKSVVANDAPGEKNHTFAHTHFMFAGGERNGPLATYLVSADARDNFDLWTNTAVRRAVRTGSAVSGVELECLTDGGYNGTVKLNPKGGVIFSSGAFGSAKLLLRSGIGPADQLEVVAGSKDGATFAAKADWINLPVGYNLIDHLNTDLILTHPDVVFYDFYEAWTTPIQTDEDAYLKSRSGILAQAAPNIGPMIWDEVTPSDGIVRQFQWTARVEGDSRITNSSHAMTLSQYLGRGVVSRGRMTITSGLATAVTEHPYLHNKGDLEAVIQGIKNVQAALSPIAGLEWVLPPPNGTVESYVNGLLVSPSNRRSNHWMGTAKLGTDDGRKAGGTAVVDLDTKVYGTDNLFVVDASIFPGMTTGNPSSMIVIAGEQAAGRILKLRG</sequence>
<reference evidence="5" key="2">
    <citation type="submission" date="2023-05" db="EMBL/GenBank/DDBJ databases">
        <authorList>
            <consortium name="Lawrence Berkeley National Laboratory"/>
            <person name="Steindorff A."/>
            <person name="Hensen N."/>
            <person name="Bonometti L."/>
            <person name="Westerberg I."/>
            <person name="Brannstrom I.O."/>
            <person name="Guillou S."/>
            <person name="Cros-Aarteil S."/>
            <person name="Calhoun S."/>
            <person name="Haridas S."/>
            <person name="Kuo A."/>
            <person name="Mondo S."/>
            <person name="Pangilinan J."/>
            <person name="Riley R."/>
            <person name="Labutti K."/>
            <person name="Andreopoulos B."/>
            <person name="Lipzen A."/>
            <person name="Chen C."/>
            <person name="Yanf M."/>
            <person name="Daum C."/>
            <person name="Ng V."/>
            <person name="Clum A."/>
            <person name="Ohm R."/>
            <person name="Martin F."/>
            <person name="Silar P."/>
            <person name="Natvig D."/>
            <person name="Lalanne C."/>
            <person name="Gautier V."/>
            <person name="Ament-Velasquez S.L."/>
            <person name="Kruys A."/>
            <person name="Hutchinson M.I."/>
            <person name="Powell A.J."/>
            <person name="Barry K."/>
            <person name="Miller A.N."/>
            <person name="Grigoriev I.V."/>
            <person name="Debuchy R."/>
            <person name="Gladieux P."/>
            <person name="Thoren M.H."/>
            <person name="Johannesson H."/>
        </authorList>
    </citation>
    <scope>NUCLEOTIDE SEQUENCE</scope>
    <source>
        <strain evidence="5">CBS 103.79</strain>
    </source>
</reference>
<proteinExistence type="inferred from homology"/>
<evidence type="ECO:0000259" key="4">
    <source>
        <dbReference type="PROSITE" id="PS00623"/>
    </source>
</evidence>
<name>A0AAN6MD42_9PEZI</name>
<organism evidence="5 6">
    <name type="scientific">Staphylotrichum tortipilum</name>
    <dbReference type="NCBI Taxonomy" id="2831512"/>
    <lineage>
        <taxon>Eukaryota</taxon>
        <taxon>Fungi</taxon>
        <taxon>Dikarya</taxon>
        <taxon>Ascomycota</taxon>
        <taxon>Pezizomycotina</taxon>
        <taxon>Sordariomycetes</taxon>
        <taxon>Sordariomycetidae</taxon>
        <taxon>Sordariales</taxon>
        <taxon>Chaetomiaceae</taxon>
        <taxon>Staphylotrichum</taxon>
    </lineage>
</organism>
<keyword evidence="3" id="KW-0732">Signal</keyword>
<evidence type="ECO:0000313" key="6">
    <source>
        <dbReference type="Proteomes" id="UP001303889"/>
    </source>
</evidence>